<reference evidence="2" key="2">
    <citation type="submission" date="2020-05" db="UniProtKB">
        <authorList>
            <consortium name="EnsemblMetazoa"/>
        </authorList>
    </citation>
    <scope>IDENTIFICATION</scope>
</reference>
<organism evidence="1">
    <name type="scientific">Anopheles sinensis</name>
    <name type="common">Mosquito</name>
    <dbReference type="NCBI Taxonomy" id="74873"/>
    <lineage>
        <taxon>Eukaryota</taxon>
        <taxon>Metazoa</taxon>
        <taxon>Ecdysozoa</taxon>
        <taxon>Arthropoda</taxon>
        <taxon>Hexapoda</taxon>
        <taxon>Insecta</taxon>
        <taxon>Pterygota</taxon>
        <taxon>Neoptera</taxon>
        <taxon>Endopterygota</taxon>
        <taxon>Diptera</taxon>
        <taxon>Nematocera</taxon>
        <taxon>Culicoidea</taxon>
        <taxon>Culicidae</taxon>
        <taxon>Anophelinae</taxon>
        <taxon>Anopheles</taxon>
    </lineage>
</organism>
<dbReference type="AlphaFoldDB" id="A0A084WRH7"/>
<evidence type="ECO:0000313" key="1">
    <source>
        <dbReference type="EMBL" id="KFB52821.1"/>
    </source>
</evidence>
<proteinExistence type="predicted"/>
<protein>
    <submittedName>
        <fullName evidence="1 2">C-3 sterol dehydrogenase/C-4 sterol decarboxylase</fullName>
    </submittedName>
</protein>
<keyword evidence="3" id="KW-1185">Reference proteome</keyword>
<accession>A0A084WRH7</accession>
<dbReference type="EMBL" id="ATLV01026075">
    <property type="status" value="NOT_ANNOTATED_CDS"/>
    <property type="molecule type" value="Genomic_DNA"/>
</dbReference>
<gene>
    <name evidence="1" type="ORF">ZHAS_00021107</name>
</gene>
<name>A0A084WRH7_ANOSI</name>
<sequence length="98" mass="10595">MEEKTSTNIFGNITLGGSSGSMLMVVKFSISRISIPCSRSSSFFGNHAEEMLPPPTLSCDGVGREFAAFEIFFLLVLAGWEGNERTGVSKHSRSSSIE</sequence>
<dbReference type="EMBL" id="KE525406">
    <property type="protein sequence ID" value="KFB52821.1"/>
    <property type="molecule type" value="Genomic_DNA"/>
</dbReference>
<dbReference type="Proteomes" id="UP000030765">
    <property type="component" value="Unassembled WGS sequence"/>
</dbReference>
<evidence type="ECO:0000313" key="2">
    <source>
        <dbReference type="EnsemblMetazoa" id="ASIC021107-PA"/>
    </source>
</evidence>
<dbReference type="VEuPathDB" id="VectorBase:ASIC021107"/>
<dbReference type="EnsemblMetazoa" id="ASIC021107-RA">
    <property type="protein sequence ID" value="ASIC021107-PA"/>
    <property type="gene ID" value="ASIC021107"/>
</dbReference>
<reference evidence="1 3" key="1">
    <citation type="journal article" date="2014" name="BMC Genomics">
        <title>Genome sequence of Anopheles sinensis provides insight into genetics basis of mosquito competence for malaria parasites.</title>
        <authorList>
            <person name="Zhou D."/>
            <person name="Zhang D."/>
            <person name="Ding G."/>
            <person name="Shi L."/>
            <person name="Hou Q."/>
            <person name="Ye Y."/>
            <person name="Xu Y."/>
            <person name="Zhou H."/>
            <person name="Xiong C."/>
            <person name="Li S."/>
            <person name="Yu J."/>
            <person name="Hong S."/>
            <person name="Yu X."/>
            <person name="Zou P."/>
            <person name="Chen C."/>
            <person name="Chang X."/>
            <person name="Wang W."/>
            <person name="Lv Y."/>
            <person name="Sun Y."/>
            <person name="Ma L."/>
            <person name="Shen B."/>
            <person name="Zhu C."/>
        </authorList>
    </citation>
    <scope>NUCLEOTIDE SEQUENCE [LARGE SCALE GENOMIC DNA]</scope>
</reference>
<evidence type="ECO:0000313" key="3">
    <source>
        <dbReference type="Proteomes" id="UP000030765"/>
    </source>
</evidence>